<sequence length="471" mass="53769">MTDLEGWRLVVGKGSHGQHQWVYLSPDDPRREEWKQSKEDKYWLGLETGAPDLPKATTPLEAARNGFEFYKQIQCKDGHWAGAYGGPMFVLPGLVIAIKSEIIRYLFNKRRPEGGWGLHTAGEPTMFGTVMNYVALRLLGVACDEPVMVETRRWIHKNGGAVSAPSWAKAWLSILNVYKWEGVNPIQPELWLLPEWIPFHPSRWWVQNRNVSYTRHVLADPTDIALSYLYGIKFQGTITPLVLAIREEIYTEPYDLIDFASHCNNTHKLDLYNPRHPVGIIANYAAQFLESCSRVFGFVRQKALDYVYKLIVYEDENTGYQCIAPISKSLHMICRYVVKGPNSSAFTQHVSKIDDFLWMSREGMMMTGTNGSQLWDLAFISQAIVESGLAEEEANRESCLRALNWLDKAQIRENPKWYEVAYRHGSKGAWPFSTPEQSYTVSDCTGEGLKAVLALQSLRYVARKVDRNATF</sequence>
<dbReference type="Proteomes" id="UP001230649">
    <property type="component" value="Unassembled WGS sequence"/>
</dbReference>
<organism evidence="1 2">
    <name type="scientific">Naganishia adeliensis</name>
    <dbReference type="NCBI Taxonomy" id="92952"/>
    <lineage>
        <taxon>Eukaryota</taxon>
        <taxon>Fungi</taxon>
        <taxon>Dikarya</taxon>
        <taxon>Basidiomycota</taxon>
        <taxon>Agaricomycotina</taxon>
        <taxon>Tremellomycetes</taxon>
        <taxon>Filobasidiales</taxon>
        <taxon>Filobasidiaceae</taxon>
        <taxon>Naganishia</taxon>
    </lineage>
</organism>
<evidence type="ECO:0000313" key="2">
    <source>
        <dbReference type="Proteomes" id="UP001230649"/>
    </source>
</evidence>
<gene>
    <name evidence="1" type="ORF">QFC20_003246</name>
</gene>
<proteinExistence type="predicted"/>
<protein>
    <submittedName>
        <fullName evidence="1">Uncharacterized protein</fullName>
    </submittedName>
</protein>
<keyword evidence="2" id="KW-1185">Reference proteome</keyword>
<accession>A0ACC2WFA3</accession>
<dbReference type="EMBL" id="JASBWS010000028">
    <property type="protein sequence ID" value="KAJ9109830.1"/>
    <property type="molecule type" value="Genomic_DNA"/>
</dbReference>
<evidence type="ECO:0000313" key="1">
    <source>
        <dbReference type="EMBL" id="KAJ9109830.1"/>
    </source>
</evidence>
<reference evidence="1" key="1">
    <citation type="submission" date="2023-04" db="EMBL/GenBank/DDBJ databases">
        <title>Draft Genome sequencing of Naganishia species isolated from polar environments using Oxford Nanopore Technology.</title>
        <authorList>
            <person name="Leo P."/>
            <person name="Venkateswaran K."/>
        </authorList>
    </citation>
    <scope>NUCLEOTIDE SEQUENCE</scope>
    <source>
        <strain evidence="1">MNA-CCFEE 5262</strain>
    </source>
</reference>
<comment type="caution">
    <text evidence="1">The sequence shown here is derived from an EMBL/GenBank/DDBJ whole genome shotgun (WGS) entry which is preliminary data.</text>
</comment>
<name>A0ACC2WFA3_9TREE</name>